<proteinExistence type="predicted"/>
<accession>A0A843X8I1</accession>
<evidence type="ECO:0000313" key="2">
    <source>
        <dbReference type="Proteomes" id="UP000652761"/>
    </source>
</evidence>
<sequence length="118" mass="13029">GEEHVLESLRKRRVMRPFGARSGVARRRGNDRVRLGGVRWELARVGRRVGRFVGRPQRLAAGTDRLIDGHPLGGNSLSIKMERSTGVVLVTNKVMAWDSGMGMSAPGLGLRDGKRKEE</sequence>
<organism evidence="1 2">
    <name type="scientific">Colocasia esculenta</name>
    <name type="common">Wild taro</name>
    <name type="synonym">Arum esculentum</name>
    <dbReference type="NCBI Taxonomy" id="4460"/>
    <lineage>
        <taxon>Eukaryota</taxon>
        <taxon>Viridiplantae</taxon>
        <taxon>Streptophyta</taxon>
        <taxon>Embryophyta</taxon>
        <taxon>Tracheophyta</taxon>
        <taxon>Spermatophyta</taxon>
        <taxon>Magnoliopsida</taxon>
        <taxon>Liliopsida</taxon>
        <taxon>Araceae</taxon>
        <taxon>Aroideae</taxon>
        <taxon>Colocasieae</taxon>
        <taxon>Colocasia</taxon>
    </lineage>
</organism>
<dbReference type="Proteomes" id="UP000652761">
    <property type="component" value="Unassembled WGS sequence"/>
</dbReference>
<comment type="caution">
    <text evidence="1">The sequence shown here is derived from an EMBL/GenBank/DDBJ whole genome shotgun (WGS) entry which is preliminary data.</text>
</comment>
<dbReference type="EMBL" id="NMUH01006613">
    <property type="protein sequence ID" value="MQM15636.1"/>
    <property type="molecule type" value="Genomic_DNA"/>
</dbReference>
<feature type="non-terminal residue" evidence="1">
    <location>
        <position position="1"/>
    </location>
</feature>
<evidence type="ECO:0000313" key="1">
    <source>
        <dbReference type="EMBL" id="MQM15636.1"/>
    </source>
</evidence>
<dbReference type="AlphaFoldDB" id="A0A843X8I1"/>
<protein>
    <submittedName>
        <fullName evidence="1">Uncharacterized protein</fullName>
    </submittedName>
</protein>
<gene>
    <name evidence="1" type="ORF">Taro_048585</name>
</gene>
<reference evidence="1" key="1">
    <citation type="submission" date="2017-07" db="EMBL/GenBank/DDBJ databases">
        <title>Taro Niue Genome Assembly and Annotation.</title>
        <authorList>
            <person name="Atibalentja N."/>
            <person name="Keating K."/>
            <person name="Fields C.J."/>
        </authorList>
    </citation>
    <scope>NUCLEOTIDE SEQUENCE</scope>
    <source>
        <strain evidence="1">Niue_2</strain>
        <tissue evidence="1">Leaf</tissue>
    </source>
</reference>
<keyword evidence="2" id="KW-1185">Reference proteome</keyword>
<name>A0A843X8I1_COLES</name>